<name>A0ABP7Q9W0_9GAMM</name>
<keyword evidence="3" id="KW-1185">Reference proteome</keyword>
<dbReference type="CDD" id="cd00077">
    <property type="entry name" value="HDc"/>
    <property type="match status" value="1"/>
</dbReference>
<dbReference type="PANTHER" id="PTHR11373">
    <property type="entry name" value="DEOXYNUCLEOSIDE TRIPHOSPHATE TRIPHOSPHOHYDROLASE"/>
    <property type="match status" value="1"/>
</dbReference>
<dbReference type="SUPFAM" id="SSF109604">
    <property type="entry name" value="HD-domain/PDEase-like"/>
    <property type="match status" value="1"/>
</dbReference>
<proteinExistence type="predicted"/>
<dbReference type="RefSeq" id="WP_344809666.1">
    <property type="nucleotide sequence ID" value="NZ_BAABBO010000023.1"/>
</dbReference>
<comment type="caution">
    <text evidence="2">The sequence shown here is derived from an EMBL/GenBank/DDBJ whole genome shotgun (WGS) entry which is preliminary data.</text>
</comment>
<protein>
    <recommendedName>
        <fullName evidence="1">HD/PDEase domain-containing protein</fullName>
    </recommendedName>
</protein>
<gene>
    <name evidence="2" type="ORF">GCM10022278_39480</name>
</gene>
<dbReference type="InterPro" id="IPR050135">
    <property type="entry name" value="dGTPase-like"/>
</dbReference>
<organism evidence="2 3">
    <name type="scientific">Allohahella marinimesophila</name>
    <dbReference type="NCBI Taxonomy" id="1054972"/>
    <lineage>
        <taxon>Bacteria</taxon>
        <taxon>Pseudomonadati</taxon>
        <taxon>Pseudomonadota</taxon>
        <taxon>Gammaproteobacteria</taxon>
        <taxon>Oceanospirillales</taxon>
        <taxon>Hahellaceae</taxon>
        <taxon>Allohahella</taxon>
    </lineage>
</organism>
<reference evidence="3" key="1">
    <citation type="journal article" date="2019" name="Int. J. Syst. Evol. Microbiol.">
        <title>The Global Catalogue of Microorganisms (GCM) 10K type strain sequencing project: providing services to taxonomists for standard genome sequencing and annotation.</title>
        <authorList>
            <consortium name="The Broad Institute Genomics Platform"/>
            <consortium name="The Broad Institute Genome Sequencing Center for Infectious Disease"/>
            <person name="Wu L."/>
            <person name="Ma J."/>
        </authorList>
    </citation>
    <scope>NUCLEOTIDE SEQUENCE [LARGE SCALE GENOMIC DNA]</scope>
    <source>
        <strain evidence="3">JCM 17555</strain>
    </source>
</reference>
<dbReference type="Proteomes" id="UP001501337">
    <property type="component" value="Unassembled WGS sequence"/>
</dbReference>
<dbReference type="Gene3D" id="1.10.3210.10">
    <property type="entry name" value="Hypothetical protein af1432"/>
    <property type="match status" value="1"/>
</dbReference>
<dbReference type="EMBL" id="BAABBO010000023">
    <property type="protein sequence ID" value="GAA3979015.1"/>
    <property type="molecule type" value="Genomic_DNA"/>
</dbReference>
<feature type="domain" description="HD/PDEase" evidence="1">
    <location>
        <begin position="62"/>
        <end position="273"/>
    </location>
</feature>
<evidence type="ECO:0000313" key="2">
    <source>
        <dbReference type="EMBL" id="GAA3979015.1"/>
    </source>
</evidence>
<dbReference type="PANTHER" id="PTHR11373:SF4">
    <property type="entry name" value="DEOXYNUCLEOSIDE TRIPHOSPHATE TRIPHOSPHOHYDROLASE SAMHD1"/>
    <property type="match status" value="1"/>
</dbReference>
<evidence type="ECO:0000313" key="3">
    <source>
        <dbReference type="Proteomes" id="UP001501337"/>
    </source>
</evidence>
<accession>A0ABP7Q9W0</accession>
<evidence type="ECO:0000259" key="1">
    <source>
        <dbReference type="SMART" id="SM00471"/>
    </source>
</evidence>
<sequence>MMHTRSSPRFELLGLRDRLIMDPVHGGIALSEIEVAIIDHPLFQRLRYICQNDILSLVFPGATHSRFLHSIGTMHVGHRIFKQLVENALAARVKEHGQAYELSEHQLAALHFFTQIVRLACLLHDCGHSSFSHQFSRAHSIQKLFTDGMAVKTLWQGIDTTRLFGEPPAKIVHEHFSVRCAMAIFDDALPASADFSMDDVLCLMETTSIQPSQTFRTATAELWPVLTGEAVGDADSLDRAANYLIGTLRLVVSGEFDADRADYMLRDGFHSSVTIGGFNIDHLLKNLHIGWDAEAEWMGFAVTGNGLGALEDFVYSRYQMYRKVYGHKTSQGFDLVLQHAINEVMADEEVCSFVYECLTNIQDFRHLTDNYFWEQFRRFARANPESWSERIINRRRLKHLRSVHDADAESLKATTATLEAELAEDGRSGHRGVLHCTLKARFSKIGKGYREIRVLNKRTGEYSDITHQSDFFSKFRDVSITHFYRKP</sequence>
<dbReference type="SMART" id="SM00471">
    <property type="entry name" value="HDc"/>
    <property type="match status" value="1"/>
</dbReference>
<dbReference type="InterPro" id="IPR003607">
    <property type="entry name" value="HD/PDEase_dom"/>
</dbReference>